<dbReference type="RefSeq" id="WP_159443115.1">
    <property type="nucleotide sequence ID" value="NZ_FUXX01000072.1"/>
</dbReference>
<dbReference type="EMBL" id="FUXX01000072">
    <property type="protein sequence ID" value="SKA70499.1"/>
    <property type="molecule type" value="Genomic_DNA"/>
</dbReference>
<dbReference type="CDD" id="cd03801">
    <property type="entry name" value="GT4_PimA-like"/>
    <property type="match status" value="1"/>
</dbReference>
<evidence type="ECO:0000313" key="3">
    <source>
        <dbReference type="EMBL" id="SKA70499.1"/>
    </source>
</evidence>
<protein>
    <submittedName>
        <fullName evidence="3">Glycosyltransferase involved in cell wall bisynthesis</fullName>
    </submittedName>
</protein>
<keyword evidence="4" id="KW-1185">Reference proteome</keyword>
<dbReference type="InterPro" id="IPR001296">
    <property type="entry name" value="Glyco_trans_1"/>
</dbReference>
<sequence>MRKELLFIMPALFIGGAEKQYRYIMESFSSSECFHVTVLLLNRPLIGQEETTKKFIQDHKEITFYQLKGNVINVKRIWRNIEKIKVLFKQYFWVKHYMKKHHINAVMFSYVTQLMLVPLFKSKGLKVIFNERNTGRQICDRKFKISLLRRCDRVICNSRYAADYIHEKTLLNVTVFNNGIKNNKVQRIDHKYYNIIVPARINRIKNQMVVIDALLLLKAMIPFAEYQDIRCILAGGIQDENYYYDIKDKIKKNKLNVTVTGFISNINSIYETTDLLILPSFEEGTPNVLLEAYMNSIPALVSDIPMNRDCCLTGDILFNPCSPDELARKILLWMNDKMTDDISLYNQMNYNYLINNYSMDILKEKYLDFFSRI</sequence>
<evidence type="ECO:0000313" key="4">
    <source>
        <dbReference type="Proteomes" id="UP000242432"/>
    </source>
</evidence>
<accession>A0A1T4W033</accession>
<dbReference type="AlphaFoldDB" id="A0A1T4W033"/>
<name>A0A1T4W033_9GAMM</name>
<dbReference type="GO" id="GO:0016757">
    <property type="term" value="F:glycosyltransferase activity"/>
    <property type="evidence" value="ECO:0007669"/>
    <property type="project" value="InterPro"/>
</dbReference>
<dbReference type="SUPFAM" id="SSF53756">
    <property type="entry name" value="UDP-Glycosyltransferase/glycogen phosphorylase"/>
    <property type="match status" value="1"/>
</dbReference>
<evidence type="ECO:0000256" key="1">
    <source>
        <dbReference type="ARBA" id="ARBA00022679"/>
    </source>
</evidence>
<dbReference type="Gene3D" id="3.40.50.2000">
    <property type="entry name" value="Glycogen Phosphorylase B"/>
    <property type="match status" value="2"/>
</dbReference>
<organism evidence="3 4">
    <name type="scientific">Succinivibrio dextrinosolvens DSM 3072</name>
    <dbReference type="NCBI Taxonomy" id="1123324"/>
    <lineage>
        <taxon>Bacteria</taxon>
        <taxon>Pseudomonadati</taxon>
        <taxon>Pseudomonadota</taxon>
        <taxon>Gammaproteobacteria</taxon>
        <taxon>Aeromonadales</taxon>
        <taxon>Succinivibrionaceae</taxon>
        <taxon>Succinivibrio</taxon>
    </lineage>
</organism>
<proteinExistence type="predicted"/>
<dbReference type="PANTHER" id="PTHR46401:SF2">
    <property type="entry name" value="GLYCOSYLTRANSFERASE WBBK-RELATED"/>
    <property type="match status" value="1"/>
</dbReference>
<dbReference type="Proteomes" id="UP000242432">
    <property type="component" value="Unassembled WGS sequence"/>
</dbReference>
<dbReference type="GO" id="GO:0009103">
    <property type="term" value="P:lipopolysaccharide biosynthetic process"/>
    <property type="evidence" value="ECO:0007669"/>
    <property type="project" value="TreeGrafter"/>
</dbReference>
<evidence type="ECO:0000259" key="2">
    <source>
        <dbReference type="Pfam" id="PF00534"/>
    </source>
</evidence>
<dbReference type="PANTHER" id="PTHR46401">
    <property type="entry name" value="GLYCOSYLTRANSFERASE WBBK-RELATED"/>
    <property type="match status" value="1"/>
</dbReference>
<keyword evidence="1 3" id="KW-0808">Transferase</keyword>
<gene>
    <name evidence="3" type="ORF">SAMN02745213_02333</name>
</gene>
<reference evidence="4" key="1">
    <citation type="submission" date="2017-02" db="EMBL/GenBank/DDBJ databases">
        <authorList>
            <person name="Varghese N."/>
            <person name="Submissions S."/>
        </authorList>
    </citation>
    <scope>NUCLEOTIDE SEQUENCE [LARGE SCALE GENOMIC DNA]</scope>
    <source>
        <strain evidence="4">DSM 3072</strain>
    </source>
</reference>
<dbReference type="Pfam" id="PF00534">
    <property type="entry name" value="Glycos_transf_1"/>
    <property type="match status" value="1"/>
</dbReference>
<feature type="domain" description="Glycosyl transferase family 1" evidence="2">
    <location>
        <begin position="183"/>
        <end position="349"/>
    </location>
</feature>